<dbReference type="InterPro" id="IPR011004">
    <property type="entry name" value="Trimer_LpxA-like_sf"/>
</dbReference>
<feature type="domain" description="PglD N-terminal" evidence="3">
    <location>
        <begin position="5"/>
        <end position="82"/>
    </location>
</feature>
<dbReference type="RefSeq" id="WP_075528669.1">
    <property type="nucleotide sequence ID" value="NZ_CP017560.1"/>
</dbReference>
<sequence>MNKPVIIIGNGGHASVLAEILIAQEREIIGYTDLKKKQDLSHLNYLGTDDVITESYSPEDIELVLGLGTVKADAIRKNLFEYFKSKGFKFTSVVHPTAILSPSVRFGQGAQIMAGSILQSNSSIGDNSIVNTGAIIDHDCQIGKHVHIAPGATLSGGVQIGDCCHIGTGSSIIQGIIIGKETTIGAGATVVKNFGIGKTAYGIPAKEV</sequence>
<feature type="site" description="Increases basicity of active site His" evidence="1">
    <location>
        <position position="139"/>
    </location>
</feature>
<feature type="active site" description="Proton acceptor" evidence="1">
    <location>
        <position position="138"/>
    </location>
</feature>
<dbReference type="InterPro" id="IPR001451">
    <property type="entry name" value="Hexapep"/>
</dbReference>
<evidence type="ECO:0000256" key="1">
    <source>
        <dbReference type="PIRSR" id="PIRSR620019-1"/>
    </source>
</evidence>
<organism evidence="4 5">
    <name type="scientific">Sporosarcina ureilytica</name>
    <dbReference type="NCBI Taxonomy" id="298596"/>
    <lineage>
        <taxon>Bacteria</taxon>
        <taxon>Bacillati</taxon>
        <taxon>Bacillota</taxon>
        <taxon>Bacilli</taxon>
        <taxon>Bacillales</taxon>
        <taxon>Caryophanaceae</taxon>
        <taxon>Sporosarcina</taxon>
    </lineage>
</organism>
<dbReference type="PANTHER" id="PTHR43300">
    <property type="entry name" value="ACETYLTRANSFERASE"/>
    <property type="match status" value="1"/>
</dbReference>
<gene>
    <name evidence="4" type="ORF">BI350_13825</name>
</gene>
<evidence type="ECO:0000256" key="2">
    <source>
        <dbReference type="PIRSR" id="PIRSR620019-2"/>
    </source>
</evidence>
<dbReference type="Gene3D" id="3.40.50.20">
    <property type="match status" value="1"/>
</dbReference>
<dbReference type="Pfam" id="PF17836">
    <property type="entry name" value="PglD_N"/>
    <property type="match status" value="1"/>
</dbReference>
<proteinExistence type="predicted"/>
<dbReference type="SUPFAM" id="SSF51161">
    <property type="entry name" value="Trimeric LpxA-like enzymes"/>
    <property type="match status" value="1"/>
</dbReference>
<feature type="binding site" evidence="2">
    <location>
        <position position="147"/>
    </location>
    <ligand>
        <name>acetyl-CoA</name>
        <dbReference type="ChEBI" id="CHEBI:57288"/>
    </ligand>
</feature>
<dbReference type="InterPro" id="IPR050179">
    <property type="entry name" value="Trans_hexapeptide_repeat"/>
</dbReference>
<dbReference type="NCBIfam" id="TIGR03570">
    <property type="entry name" value="NeuD_NnaD"/>
    <property type="match status" value="1"/>
</dbReference>
<evidence type="ECO:0000259" key="3">
    <source>
        <dbReference type="Pfam" id="PF17836"/>
    </source>
</evidence>
<dbReference type="Gene3D" id="2.160.10.10">
    <property type="entry name" value="Hexapeptide repeat proteins"/>
    <property type="match status" value="1"/>
</dbReference>
<evidence type="ECO:0000313" key="5">
    <source>
        <dbReference type="Proteomes" id="UP000185746"/>
    </source>
</evidence>
<name>A0A1D8JII6_9BACL</name>
<accession>A0A1D8JII6</accession>
<dbReference type="Pfam" id="PF00132">
    <property type="entry name" value="Hexapep"/>
    <property type="match status" value="2"/>
</dbReference>
<dbReference type="EMBL" id="CP017560">
    <property type="protein sequence ID" value="AOV08503.1"/>
    <property type="molecule type" value="Genomic_DNA"/>
</dbReference>
<evidence type="ECO:0000313" key="4">
    <source>
        <dbReference type="EMBL" id="AOV08503.1"/>
    </source>
</evidence>
<reference evidence="4 5" key="1">
    <citation type="submission" date="2016-09" db="EMBL/GenBank/DDBJ databases">
        <title>Complete genome sequence of the Lysinibacillus sphaericus LMG 22257, a specie of Bacillus with ureolytic activity that can effectively biodeposit calcium carbonate.</title>
        <authorList>
            <person name="Yan W."/>
        </authorList>
    </citation>
    <scope>NUCLEOTIDE SEQUENCE [LARGE SCALE GENOMIC DNA]</scope>
    <source>
        <strain evidence="4 5">LMG 22257</strain>
    </source>
</reference>
<dbReference type="PANTHER" id="PTHR43300:SF7">
    <property type="entry name" value="UDP-N-ACETYLBACILLOSAMINE N-ACETYLTRANSFERASE"/>
    <property type="match status" value="1"/>
</dbReference>
<dbReference type="AlphaFoldDB" id="A0A1D8JII6"/>
<dbReference type="GO" id="GO:0016740">
    <property type="term" value="F:transferase activity"/>
    <property type="evidence" value="ECO:0007669"/>
    <property type="project" value="UniProtKB-KW"/>
</dbReference>
<dbReference type="InterPro" id="IPR020019">
    <property type="entry name" value="AcTrfase_PglD-like"/>
</dbReference>
<keyword evidence="5" id="KW-1185">Reference proteome</keyword>
<dbReference type="KEGG" id="surl:BI350_13825"/>
<dbReference type="InterPro" id="IPR041561">
    <property type="entry name" value="PglD_N"/>
</dbReference>
<dbReference type="Proteomes" id="UP000185746">
    <property type="component" value="Chromosome"/>
</dbReference>
<protein>
    <submittedName>
        <fullName evidence="4">Sugar acetyltransferase</fullName>
    </submittedName>
</protein>
<dbReference type="CDD" id="cd03360">
    <property type="entry name" value="LbH_AT_putative"/>
    <property type="match status" value="1"/>
</dbReference>
<keyword evidence="4" id="KW-0808">Transferase</keyword>